<sequence>MKIQNLFVKTKLFLNLEILKKEKDISKLEFQKLVLENKKLCEKVLSLEKCMVDYNDLKEKKSSYSSSSETLSRDCFKRVKTKNANIGRGEDEKEKKVPSGIRAPDSFISAKEAANFEEWTRNRRKIDVGHRVDLNDMQGMEAIPNLFDAIWWTLLLTVNELYYTEMIYEFYANLHKGRVERVDNIPHQWVLSRIGGRNIAFDDRLLNTILETPQGDMRFYTKNKK</sequence>
<dbReference type="EMBL" id="CM044706">
    <property type="protein sequence ID" value="KAI5659361.1"/>
    <property type="molecule type" value="Genomic_DNA"/>
</dbReference>
<gene>
    <name evidence="1" type="ORF">M9H77_28154</name>
</gene>
<evidence type="ECO:0000313" key="1">
    <source>
        <dbReference type="EMBL" id="KAI5659361.1"/>
    </source>
</evidence>
<keyword evidence="2" id="KW-1185">Reference proteome</keyword>
<accession>A0ACC0AFJ6</accession>
<proteinExistence type="predicted"/>
<comment type="caution">
    <text evidence="1">The sequence shown here is derived from an EMBL/GenBank/DDBJ whole genome shotgun (WGS) entry which is preliminary data.</text>
</comment>
<evidence type="ECO:0000313" key="2">
    <source>
        <dbReference type="Proteomes" id="UP001060085"/>
    </source>
</evidence>
<dbReference type="Proteomes" id="UP001060085">
    <property type="component" value="Linkage Group LG06"/>
</dbReference>
<name>A0ACC0AFJ6_CATRO</name>
<organism evidence="1 2">
    <name type="scientific">Catharanthus roseus</name>
    <name type="common">Madagascar periwinkle</name>
    <name type="synonym">Vinca rosea</name>
    <dbReference type="NCBI Taxonomy" id="4058"/>
    <lineage>
        <taxon>Eukaryota</taxon>
        <taxon>Viridiplantae</taxon>
        <taxon>Streptophyta</taxon>
        <taxon>Embryophyta</taxon>
        <taxon>Tracheophyta</taxon>
        <taxon>Spermatophyta</taxon>
        <taxon>Magnoliopsida</taxon>
        <taxon>eudicotyledons</taxon>
        <taxon>Gunneridae</taxon>
        <taxon>Pentapetalae</taxon>
        <taxon>asterids</taxon>
        <taxon>lamiids</taxon>
        <taxon>Gentianales</taxon>
        <taxon>Apocynaceae</taxon>
        <taxon>Rauvolfioideae</taxon>
        <taxon>Vinceae</taxon>
        <taxon>Catharanthinae</taxon>
        <taxon>Catharanthus</taxon>
    </lineage>
</organism>
<reference evidence="2" key="1">
    <citation type="journal article" date="2023" name="Nat. Plants">
        <title>Single-cell RNA sequencing provides a high-resolution roadmap for understanding the multicellular compartmentation of specialized metabolism.</title>
        <authorList>
            <person name="Sun S."/>
            <person name="Shen X."/>
            <person name="Li Y."/>
            <person name="Li Y."/>
            <person name="Wang S."/>
            <person name="Li R."/>
            <person name="Zhang H."/>
            <person name="Shen G."/>
            <person name="Guo B."/>
            <person name="Wei J."/>
            <person name="Xu J."/>
            <person name="St-Pierre B."/>
            <person name="Chen S."/>
            <person name="Sun C."/>
        </authorList>
    </citation>
    <scope>NUCLEOTIDE SEQUENCE [LARGE SCALE GENOMIC DNA]</scope>
</reference>
<protein>
    <submittedName>
        <fullName evidence="1">Uncharacterized protein</fullName>
    </submittedName>
</protein>